<dbReference type="Proteomes" id="UP001275084">
    <property type="component" value="Unassembled WGS sequence"/>
</dbReference>
<dbReference type="GO" id="GO:0043332">
    <property type="term" value="C:mating projection tip"/>
    <property type="evidence" value="ECO:0007669"/>
    <property type="project" value="TreeGrafter"/>
</dbReference>
<name>A0AAJ0HND1_9PEZI</name>
<dbReference type="Pfam" id="PF12351">
    <property type="entry name" value="Fig1"/>
    <property type="match status" value="1"/>
</dbReference>
<evidence type="ECO:0000256" key="1">
    <source>
        <dbReference type="SAM" id="Phobius"/>
    </source>
</evidence>
<comment type="caution">
    <text evidence="2">The sequence shown here is derived from an EMBL/GenBank/DDBJ whole genome shotgun (WGS) entry which is preliminary data.</text>
</comment>
<reference evidence="2" key="2">
    <citation type="submission" date="2023-06" db="EMBL/GenBank/DDBJ databases">
        <authorList>
            <consortium name="Lawrence Berkeley National Laboratory"/>
            <person name="Haridas S."/>
            <person name="Hensen N."/>
            <person name="Bonometti L."/>
            <person name="Westerberg I."/>
            <person name="Brannstrom I.O."/>
            <person name="Guillou S."/>
            <person name="Cros-Aarteil S."/>
            <person name="Calhoun S."/>
            <person name="Kuo A."/>
            <person name="Mondo S."/>
            <person name="Pangilinan J."/>
            <person name="Riley R."/>
            <person name="Labutti K."/>
            <person name="Andreopoulos B."/>
            <person name="Lipzen A."/>
            <person name="Chen C."/>
            <person name="Yanf M."/>
            <person name="Daum C."/>
            <person name="Ng V."/>
            <person name="Clum A."/>
            <person name="Steindorff A."/>
            <person name="Ohm R."/>
            <person name="Martin F."/>
            <person name="Silar P."/>
            <person name="Natvig D."/>
            <person name="Lalanne C."/>
            <person name="Gautier V."/>
            <person name="Ament-Velasquez S.L."/>
            <person name="Kruys A."/>
            <person name="Hutchinson M.I."/>
            <person name="Powell A.J."/>
            <person name="Barry K."/>
            <person name="Miller A.N."/>
            <person name="Grigoriev I.V."/>
            <person name="Debuchy R."/>
            <person name="Gladieux P."/>
            <person name="Thoren M.H."/>
            <person name="Johannesson H."/>
        </authorList>
    </citation>
    <scope>NUCLEOTIDE SEQUENCE</scope>
    <source>
        <strain evidence="2">CBS 955.72</strain>
    </source>
</reference>
<dbReference type="GO" id="GO:0000747">
    <property type="term" value="P:conjugation with cellular fusion"/>
    <property type="evidence" value="ECO:0007669"/>
    <property type="project" value="TreeGrafter"/>
</dbReference>
<dbReference type="EMBL" id="JAUIQD010000003">
    <property type="protein sequence ID" value="KAK3357918.1"/>
    <property type="molecule type" value="Genomic_DNA"/>
</dbReference>
<dbReference type="PANTHER" id="PTHR28092:SF1">
    <property type="entry name" value="FACTOR-INDUCED GENE 1 PROTEIN"/>
    <property type="match status" value="1"/>
</dbReference>
<reference evidence="2" key="1">
    <citation type="journal article" date="2023" name="Mol. Phylogenet. Evol.">
        <title>Genome-scale phylogeny and comparative genomics of the fungal order Sordariales.</title>
        <authorList>
            <person name="Hensen N."/>
            <person name="Bonometti L."/>
            <person name="Westerberg I."/>
            <person name="Brannstrom I.O."/>
            <person name="Guillou S."/>
            <person name="Cros-Aarteil S."/>
            <person name="Calhoun S."/>
            <person name="Haridas S."/>
            <person name="Kuo A."/>
            <person name="Mondo S."/>
            <person name="Pangilinan J."/>
            <person name="Riley R."/>
            <person name="LaButti K."/>
            <person name="Andreopoulos B."/>
            <person name="Lipzen A."/>
            <person name="Chen C."/>
            <person name="Yan M."/>
            <person name="Daum C."/>
            <person name="Ng V."/>
            <person name="Clum A."/>
            <person name="Steindorff A."/>
            <person name="Ohm R.A."/>
            <person name="Martin F."/>
            <person name="Silar P."/>
            <person name="Natvig D.O."/>
            <person name="Lalanne C."/>
            <person name="Gautier V."/>
            <person name="Ament-Velasquez S.L."/>
            <person name="Kruys A."/>
            <person name="Hutchinson M.I."/>
            <person name="Powell A.J."/>
            <person name="Barry K."/>
            <person name="Miller A.N."/>
            <person name="Grigoriev I.V."/>
            <person name="Debuchy R."/>
            <person name="Gladieux P."/>
            <person name="Hiltunen Thoren M."/>
            <person name="Johannesson H."/>
        </authorList>
    </citation>
    <scope>NUCLEOTIDE SEQUENCE</scope>
    <source>
        <strain evidence="2">CBS 955.72</strain>
    </source>
</reference>
<keyword evidence="1" id="KW-0472">Membrane</keyword>
<proteinExistence type="predicted"/>
<keyword evidence="1" id="KW-1133">Transmembrane helix</keyword>
<evidence type="ECO:0000313" key="2">
    <source>
        <dbReference type="EMBL" id="KAK3357918.1"/>
    </source>
</evidence>
<feature type="transmembrane region" description="Helical" evidence="1">
    <location>
        <begin position="141"/>
        <end position="167"/>
    </location>
</feature>
<keyword evidence="3" id="KW-1185">Reference proteome</keyword>
<dbReference type="InterPro" id="IPR033481">
    <property type="entry name" value="Dni1/Fig1"/>
</dbReference>
<feature type="transmembrane region" description="Helical" evidence="1">
    <location>
        <begin position="21"/>
        <end position="43"/>
    </location>
</feature>
<dbReference type="PANTHER" id="PTHR28092">
    <property type="entry name" value="FACTOR-INDUCED GENE 1 PROTEIN"/>
    <property type="match status" value="1"/>
</dbReference>
<dbReference type="GO" id="GO:0016020">
    <property type="term" value="C:membrane"/>
    <property type="evidence" value="ECO:0007669"/>
    <property type="project" value="InterPro"/>
</dbReference>
<evidence type="ECO:0000313" key="3">
    <source>
        <dbReference type="Proteomes" id="UP001275084"/>
    </source>
</evidence>
<protein>
    <submittedName>
        <fullName evidence="2">Ca2+ regulator and membrane fusion protein Fig1-domain-containing protein</fullName>
    </submittedName>
</protein>
<accession>A0AAJ0HND1</accession>
<dbReference type="AlphaFoldDB" id="A0AAJ0HND1"/>
<feature type="transmembrane region" description="Helical" evidence="1">
    <location>
        <begin position="188"/>
        <end position="206"/>
    </location>
</feature>
<feature type="transmembrane region" description="Helical" evidence="1">
    <location>
        <begin position="233"/>
        <end position="253"/>
    </location>
</feature>
<organism evidence="2 3">
    <name type="scientific">Lasiosphaeria hispida</name>
    <dbReference type="NCBI Taxonomy" id="260671"/>
    <lineage>
        <taxon>Eukaryota</taxon>
        <taxon>Fungi</taxon>
        <taxon>Dikarya</taxon>
        <taxon>Ascomycota</taxon>
        <taxon>Pezizomycotina</taxon>
        <taxon>Sordariomycetes</taxon>
        <taxon>Sordariomycetidae</taxon>
        <taxon>Sordariales</taxon>
        <taxon>Lasiosphaeriaceae</taxon>
        <taxon>Lasiosphaeria</taxon>
    </lineage>
</organism>
<keyword evidence="1" id="KW-0812">Transmembrane</keyword>
<sequence length="277" mass="29979">MSVVSGLSTLSKFLGGVLNDVGYHHVLMAMTIVPTILVSILLAGCSSPHSMSSIYVLSLSYQKTSRTVLHGSLAADISNSISTALENSTGIEVRAGCFNLCVRRGQEEWECSRDAQALQTRFLDSDPLSLVSLASAVRDDIMIIFPGFLVTQIVLHSIACIALAAFPRWYYDEAGKRDLFSRRSFARVAQFASGAAALFGLASALWQHTAAVAVRSIMSTASYGHVISRDGTAAVTLTWVSYALLMLVFIVILRLRSYVQSFEDPDEPEEVDASSAK</sequence>
<gene>
    <name evidence="2" type="ORF">B0T25DRAFT_174273</name>
</gene>